<organism evidence="1 2">
    <name type="scientific">Vitis vinifera</name>
    <name type="common">Grape</name>
    <dbReference type="NCBI Taxonomy" id="29760"/>
    <lineage>
        <taxon>Eukaryota</taxon>
        <taxon>Viridiplantae</taxon>
        <taxon>Streptophyta</taxon>
        <taxon>Embryophyta</taxon>
        <taxon>Tracheophyta</taxon>
        <taxon>Spermatophyta</taxon>
        <taxon>Magnoliopsida</taxon>
        <taxon>eudicotyledons</taxon>
        <taxon>Gunneridae</taxon>
        <taxon>Pentapetalae</taxon>
        <taxon>rosids</taxon>
        <taxon>Vitales</taxon>
        <taxon>Vitaceae</taxon>
        <taxon>Viteae</taxon>
        <taxon>Vitis</taxon>
    </lineage>
</organism>
<evidence type="ECO:0000313" key="1">
    <source>
        <dbReference type="EMBL" id="RVW23389.1"/>
    </source>
</evidence>
<protein>
    <submittedName>
        <fullName evidence="1">Retrovirus-related Pol polyprotein from transposon RE1</fullName>
    </submittedName>
</protein>
<dbReference type="SUPFAM" id="SSF56672">
    <property type="entry name" value="DNA/RNA polymerases"/>
    <property type="match status" value="1"/>
</dbReference>
<dbReference type="EMBL" id="QGNW01002197">
    <property type="protein sequence ID" value="RVW23389.1"/>
    <property type="molecule type" value="Genomic_DNA"/>
</dbReference>
<dbReference type="PANTHER" id="PTHR11439:SF440">
    <property type="entry name" value="INTEGRASE CATALYTIC DOMAIN-CONTAINING PROTEIN"/>
    <property type="match status" value="1"/>
</dbReference>
<accession>A0A438CJP1</accession>
<sequence length="195" mass="21892">MHSPKEAHLQITYRVLQYLKGTPGKGILFKRNGGLVLEAYTDADYAGSIIDRRSTSGYCTFLGGNLVTWKSKKQNVVAWSSAEVEFRAMTQGVCELLWLKIVLEDLKIKWDGPMRLYCDNKSAISIAHNPVQHNRTKHIEIDRHFIKEKLDSGLICTPYVSTHGQLDDVLTKGLSSSVFQSFVSKLGIVNTYSPT</sequence>
<dbReference type="Proteomes" id="UP000288805">
    <property type="component" value="Unassembled WGS sequence"/>
</dbReference>
<reference evidence="1 2" key="1">
    <citation type="journal article" date="2018" name="PLoS Genet.">
        <title>Population sequencing reveals clonal diversity and ancestral inbreeding in the grapevine cultivar Chardonnay.</title>
        <authorList>
            <person name="Roach M.J."/>
            <person name="Johnson D.L."/>
            <person name="Bohlmann J."/>
            <person name="van Vuuren H.J."/>
            <person name="Jones S.J."/>
            <person name="Pretorius I.S."/>
            <person name="Schmidt S.A."/>
            <person name="Borneman A.R."/>
        </authorList>
    </citation>
    <scope>NUCLEOTIDE SEQUENCE [LARGE SCALE GENOMIC DNA]</scope>
    <source>
        <strain evidence="2">cv. Chardonnay</strain>
        <tissue evidence="1">Leaf</tissue>
    </source>
</reference>
<comment type="caution">
    <text evidence="1">The sequence shown here is derived from an EMBL/GenBank/DDBJ whole genome shotgun (WGS) entry which is preliminary data.</text>
</comment>
<dbReference type="PANTHER" id="PTHR11439">
    <property type="entry name" value="GAG-POL-RELATED RETROTRANSPOSON"/>
    <property type="match status" value="1"/>
</dbReference>
<dbReference type="AlphaFoldDB" id="A0A438CJP1"/>
<gene>
    <name evidence="1" type="primary">RE1_523</name>
    <name evidence="1" type="ORF">CK203_098192</name>
</gene>
<dbReference type="CDD" id="cd09272">
    <property type="entry name" value="RNase_HI_RT_Ty1"/>
    <property type="match status" value="1"/>
</dbReference>
<name>A0A438CJP1_VITVI</name>
<evidence type="ECO:0000313" key="2">
    <source>
        <dbReference type="Proteomes" id="UP000288805"/>
    </source>
</evidence>
<proteinExistence type="predicted"/>
<dbReference type="InterPro" id="IPR043502">
    <property type="entry name" value="DNA/RNA_pol_sf"/>
</dbReference>